<organism evidence="7 8">
    <name type="scientific">Alloalcanivorax profundimaris</name>
    <dbReference type="NCBI Taxonomy" id="2735259"/>
    <lineage>
        <taxon>Bacteria</taxon>
        <taxon>Pseudomonadati</taxon>
        <taxon>Pseudomonadota</taxon>
        <taxon>Gammaproteobacteria</taxon>
        <taxon>Oceanospirillales</taxon>
        <taxon>Alcanivoracaceae</taxon>
        <taxon>Alloalcanivorax</taxon>
    </lineage>
</organism>
<feature type="transmembrane region" description="Helical" evidence="5">
    <location>
        <begin position="191"/>
        <end position="210"/>
    </location>
</feature>
<comment type="subcellular location">
    <subcellularLocation>
        <location evidence="1">Membrane</location>
        <topology evidence="1">Multi-pass membrane protein</topology>
    </subcellularLocation>
</comment>
<evidence type="ECO:0000256" key="3">
    <source>
        <dbReference type="ARBA" id="ARBA00022989"/>
    </source>
</evidence>
<feature type="transmembrane region" description="Helical" evidence="5">
    <location>
        <begin position="237"/>
        <end position="258"/>
    </location>
</feature>
<sequence length="410" mass="46750">MTRKEKLLLVWMTVSFCLFFGGLLMFDRRPRLLNVLDALFFVPAFIYAARVHLDDVRGFLKRNLWLLVFLVFATVSTFFADQPNLTRFTRAFFQIFTLFAFSQAILRTHATLFWRALLLGILFGALVAMVDFYCYYFIVDRPFSSQLYGNFEVFHINRFITLSTNQLYASMYFVTLPFFAFLAASRLPRSLMVRLAPYAATLMIVVYLIANQRRSTLVALVAGCLILPLVTLKKKLIVPLVLVGVIIGSIFVISPDIIMERGASNRFAIWTETWHAITEHPVLGHAMAGEMPDIHIIRPDNGKPDVYSHPHNYYLSLLYYLGFAGLLLWTLIWLPAALRSLRGEHRAHLALAALATGLTAVLFDGVHPYTPFMYNWPSVWIPMALLVACMQRDQRARPTPPGDGHADARE</sequence>
<feature type="transmembrane region" description="Helical" evidence="5">
    <location>
        <begin position="317"/>
        <end position="337"/>
    </location>
</feature>
<dbReference type="PANTHER" id="PTHR37422:SF13">
    <property type="entry name" value="LIPOPOLYSACCHARIDE BIOSYNTHESIS PROTEIN PA4999-RELATED"/>
    <property type="match status" value="1"/>
</dbReference>
<comment type="caution">
    <text evidence="7">The sequence shown here is derived from an EMBL/GenBank/DDBJ whole genome shotgun (WGS) entry which is preliminary data.</text>
</comment>
<feature type="domain" description="O-antigen ligase-related" evidence="6">
    <location>
        <begin position="200"/>
        <end position="329"/>
    </location>
</feature>
<accession>A0ABS0APJ1</accession>
<evidence type="ECO:0000256" key="2">
    <source>
        <dbReference type="ARBA" id="ARBA00022692"/>
    </source>
</evidence>
<dbReference type="RefSeq" id="WP_194864035.1">
    <property type="nucleotide sequence ID" value="NZ_ARXX01000004.1"/>
</dbReference>
<evidence type="ECO:0000256" key="5">
    <source>
        <dbReference type="SAM" id="Phobius"/>
    </source>
</evidence>
<feature type="transmembrane region" description="Helical" evidence="5">
    <location>
        <begin position="167"/>
        <end position="184"/>
    </location>
</feature>
<feature type="transmembrane region" description="Helical" evidence="5">
    <location>
        <begin position="216"/>
        <end position="232"/>
    </location>
</feature>
<keyword evidence="4 5" id="KW-0472">Membrane</keyword>
<evidence type="ECO:0000256" key="4">
    <source>
        <dbReference type="ARBA" id="ARBA00023136"/>
    </source>
</evidence>
<evidence type="ECO:0000313" key="7">
    <source>
        <dbReference type="EMBL" id="MBF5055165.1"/>
    </source>
</evidence>
<name>A0ABS0APJ1_9GAMM</name>
<feature type="transmembrane region" description="Helical" evidence="5">
    <location>
        <begin position="63"/>
        <end position="80"/>
    </location>
</feature>
<dbReference type="InterPro" id="IPR007016">
    <property type="entry name" value="O-antigen_ligase-rel_domated"/>
</dbReference>
<feature type="transmembrane region" description="Helical" evidence="5">
    <location>
        <begin position="372"/>
        <end position="390"/>
    </location>
</feature>
<keyword evidence="8" id="KW-1185">Reference proteome</keyword>
<feature type="transmembrane region" description="Helical" evidence="5">
    <location>
        <begin position="92"/>
        <end position="110"/>
    </location>
</feature>
<gene>
    <name evidence="7" type="ORF">Y5W_00459</name>
</gene>
<dbReference type="Proteomes" id="UP000662703">
    <property type="component" value="Unassembled WGS sequence"/>
</dbReference>
<evidence type="ECO:0000256" key="1">
    <source>
        <dbReference type="ARBA" id="ARBA00004141"/>
    </source>
</evidence>
<keyword evidence="2 5" id="KW-0812">Transmembrane</keyword>
<evidence type="ECO:0000313" key="8">
    <source>
        <dbReference type="Proteomes" id="UP000662703"/>
    </source>
</evidence>
<feature type="transmembrane region" description="Helical" evidence="5">
    <location>
        <begin position="32"/>
        <end position="51"/>
    </location>
</feature>
<dbReference type="Pfam" id="PF04932">
    <property type="entry name" value="Wzy_C"/>
    <property type="match status" value="1"/>
</dbReference>
<feature type="transmembrane region" description="Helical" evidence="5">
    <location>
        <begin position="117"/>
        <end position="138"/>
    </location>
</feature>
<keyword evidence="3 5" id="KW-1133">Transmembrane helix</keyword>
<feature type="transmembrane region" description="Helical" evidence="5">
    <location>
        <begin position="7"/>
        <end position="26"/>
    </location>
</feature>
<feature type="transmembrane region" description="Helical" evidence="5">
    <location>
        <begin position="349"/>
        <end position="366"/>
    </location>
</feature>
<protein>
    <submittedName>
        <fullName evidence="7">O-antigen polymerase/toluene tolerance protein</fullName>
    </submittedName>
</protein>
<reference evidence="7 8" key="1">
    <citation type="submission" date="2012-09" db="EMBL/GenBank/DDBJ databases">
        <title>Genome Sequence of alkane-degrading Bacterium Alcanivorax sp. 521-1.</title>
        <authorList>
            <person name="Lai Q."/>
            <person name="Shao Z."/>
        </authorList>
    </citation>
    <scope>NUCLEOTIDE SEQUENCE [LARGE SCALE GENOMIC DNA]</scope>
    <source>
        <strain evidence="7 8">521-1</strain>
    </source>
</reference>
<dbReference type="InterPro" id="IPR051533">
    <property type="entry name" value="WaaL-like"/>
</dbReference>
<dbReference type="EMBL" id="ARXX01000004">
    <property type="protein sequence ID" value="MBF5055165.1"/>
    <property type="molecule type" value="Genomic_DNA"/>
</dbReference>
<proteinExistence type="predicted"/>
<dbReference type="PANTHER" id="PTHR37422">
    <property type="entry name" value="TEICHURONIC ACID BIOSYNTHESIS PROTEIN TUAE"/>
    <property type="match status" value="1"/>
</dbReference>
<evidence type="ECO:0000259" key="6">
    <source>
        <dbReference type="Pfam" id="PF04932"/>
    </source>
</evidence>